<feature type="compositionally biased region" description="Basic and acidic residues" evidence="1">
    <location>
        <begin position="101"/>
        <end position="137"/>
    </location>
</feature>
<dbReference type="Proteomes" id="UP000701801">
    <property type="component" value="Unassembled WGS sequence"/>
</dbReference>
<feature type="compositionally biased region" description="Polar residues" evidence="1">
    <location>
        <begin position="87"/>
        <end position="100"/>
    </location>
</feature>
<accession>A0A9N9LMQ2</accession>
<reference evidence="2" key="1">
    <citation type="submission" date="2021-07" db="EMBL/GenBank/DDBJ databases">
        <authorList>
            <person name="Durling M."/>
        </authorList>
    </citation>
    <scope>NUCLEOTIDE SEQUENCE</scope>
</reference>
<evidence type="ECO:0000256" key="1">
    <source>
        <dbReference type="SAM" id="MobiDB-lite"/>
    </source>
</evidence>
<comment type="caution">
    <text evidence="2">The sequence shown here is derived from an EMBL/GenBank/DDBJ whole genome shotgun (WGS) entry which is preliminary data.</text>
</comment>
<organism evidence="2 3">
    <name type="scientific">Hymenoscyphus albidus</name>
    <dbReference type="NCBI Taxonomy" id="595503"/>
    <lineage>
        <taxon>Eukaryota</taxon>
        <taxon>Fungi</taxon>
        <taxon>Dikarya</taxon>
        <taxon>Ascomycota</taxon>
        <taxon>Pezizomycotina</taxon>
        <taxon>Leotiomycetes</taxon>
        <taxon>Helotiales</taxon>
        <taxon>Helotiaceae</taxon>
        <taxon>Hymenoscyphus</taxon>
    </lineage>
</organism>
<gene>
    <name evidence="2" type="ORF">HYALB_00005786</name>
</gene>
<feature type="region of interest" description="Disordered" evidence="1">
    <location>
        <begin position="1"/>
        <end position="22"/>
    </location>
</feature>
<sequence length="145" mass="15749">MDFTITDPSETNIKTSSEECDPNSIEREILAQQASGRKSQGKHVFLKNVSTGDAELMPGNYYGPGVVPASDQGHFYIGNKAGENSSMVLGNTDGGTTRSILQDKRAQRAKEKAEAERAEKKAAEERAEKRTAPEHLRLVGLSGKK</sequence>
<dbReference type="EMBL" id="CAJVRM010000203">
    <property type="protein sequence ID" value="CAG8977078.1"/>
    <property type="molecule type" value="Genomic_DNA"/>
</dbReference>
<dbReference type="AlphaFoldDB" id="A0A9N9LMQ2"/>
<feature type="region of interest" description="Disordered" evidence="1">
    <location>
        <begin position="87"/>
        <end position="145"/>
    </location>
</feature>
<keyword evidence="3" id="KW-1185">Reference proteome</keyword>
<feature type="compositionally biased region" description="Polar residues" evidence="1">
    <location>
        <begin position="1"/>
        <end position="15"/>
    </location>
</feature>
<evidence type="ECO:0000313" key="2">
    <source>
        <dbReference type="EMBL" id="CAG8977078.1"/>
    </source>
</evidence>
<name>A0A9N9LMQ2_9HELO</name>
<evidence type="ECO:0000313" key="3">
    <source>
        <dbReference type="Proteomes" id="UP000701801"/>
    </source>
</evidence>
<protein>
    <submittedName>
        <fullName evidence="2">Uncharacterized protein</fullName>
    </submittedName>
</protein>
<proteinExistence type="predicted"/>